<keyword evidence="12" id="KW-1185">Reference proteome</keyword>
<comment type="similarity">
    <text evidence="8">Belongs to the DExH box helicase family.</text>
</comment>
<dbReference type="GO" id="GO:0016787">
    <property type="term" value="F:hydrolase activity"/>
    <property type="evidence" value="ECO:0007669"/>
    <property type="project" value="UniProtKB-KW"/>
</dbReference>
<keyword evidence="5" id="KW-0067">ATP-binding</keyword>
<dbReference type="GO" id="GO:0003724">
    <property type="term" value="F:RNA helicase activity"/>
    <property type="evidence" value="ECO:0007669"/>
    <property type="project" value="UniProtKB-EC"/>
</dbReference>
<dbReference type="InterPro" id="IPR002464">
    <property type="entry name" value="DNA/RNA_helicase_DEAH_CS"/>
</dbReference>
<feature type="non-terminal residue" evidence="11">
    <location>
        <position position="443"/>
    </location>
</feature>
<evidence type="ECO:0000259" key="10">
    <source>
        <dbReference type="PROSITE" id="PS51192"/>
    </source>
</evidence>
<accession>S8CVS6</accession>
<dbReference type="OrthoDB" id="5600252at2759"/>
<evidence type="ECO:0000256" key="5">
    <source>
        <dbReference type="ARBA" id="ARBA00022840"/>
    </source>
</evidence>
<dbReference type="SMART" id="SM00487">
    <property type="entry name" value="DEXDc"/>
    <property type="match status" value="1"/>
</dbReference>
<evidence type="ECO:0000256" key="9">
    <source>
        <dbReference type="SAM" id="MobiDB-lite"/>
    </source>
</evidence>
<dbReference type="EC" id="3.6.4.13" evidence="1"/>
<feature type="non-terminal residue" evidence="11">
    <location>
        <position position="1"/>
    </location>
</feature>
<feature type="compositionally biased region" description="Gly residues" evidence="9">
    <location>
        <begin position="1"/>
        <end position="16"/>
    </location>
</feature>
<evidence type="ECO:0000256" key="1">
    <source>
        <dbReference type="ARBA" id="ARBA00012552"/>
    </source>
</evidence>
<dbReference type="FunFam" id="3.40.50.300:FF:000526">
    <property type="entry name" value="DExH-box ATP-dependent RNA helicase DExH3"/>
    <property type="match status" value="1"/>
</dbReference>
<dbReference type="InterPro" id="IPR014001">
    <property type="entry name" value="Helicase_ATP-bd"/>
</dbReference>
<evidence type="ECO:0000256" key="4">
    <source>
        <dbReference type="ARBA" id="ARBA00022806"/>
    </source>
</evidence>
<keyword evidence="4" id="KW-0347">Helicase</keyword>
<evidence type="ECO:0000256" key="8">
    <source>
        <dbReference type="ARBA" id="ARBA00060772"/>
    </source>
</evidence>
<organism evidence="11 12">
    <name type="scientific">Genlisea aurea</name>
    <dbReference type="NCBI Taxonomy" id="192259"/>
    <lineage>
        <taxon>Eukaryota</taxon>
        <taxon>Viridiplantae</taxon>
        <taxon>Streptophyta</taxon>
        <taxon>Embryophyta</taxon>
        <taxon>Tracheophyta</taxon>
        <taxon>Spermatophyta</taxon>
        <taxon>Magnoliopsida</taxon>
        <taxon>eudicotyledons</taxon>
        <taxon>Gunneridae</taxon>
        <taxon>Pentapetalae</taxon>
        <taxon>asterids</taxon>
        <taxon>lamiids</taxon>
        <taxon>Lamiales</taxon>
        <taxon>Lentibulariaceae</taxon>
        <taxon>Genlisea</taxon>
    </lineage>
</organism>
<evidence type="ECO:0000256" key="2">
    <source>
        <dbReference type="ARBA" id="ARBA00022741"/>
    </source>
</evidence>
<dbReference type="PROSITE" id="PS00690">
    <property type="entry name" value="DEAH_ATP_HELICASE"/>
    <property type="match status" value="1"/>
</dbReference>
<feature type="region of interest" description="Disordered" evidence="9">
    <location>
        <begin position="414"/>
        <end position="443"/>
    </location>
</feature>
<keyword evidence="6" id="KW-0694">RNA-binding</keyword>
<feature type="region of interest" description="Disordered" evidence="9">
    <location>
        <begin position="1"/>
        <end position="31"/>
    </location>
</feature>
<dbReference type="PANTHER" id="PTHR18934">
    <property type="entry name" value="ATP-DEPENDENT RNA HELICASE"/>
    <property type="match status" value="1"/>
</dbReference>
<dbReference type="EMBL" id="AUSU01002303">
    <property type="protein sequence ID" value="EPS69066.1"/>
    <property type="molecule type" value="Genomic_DNA"/>
</dbReference>
<dbReference type="SUPFAM" id="SSF52540">
    <property type="entry name" value="P-loop containing nucleoside triphosphate hydrolases"/>
    <property type="match status" value="1"/>
</dbReference>
<dbReference type="PANTHER" id="PTHR18934:SF237">
    <property type="entry name" value="ATP-DEPENDENT DNA_RNA HELICASE DHX36"/>
    <property type="match status" value="1"/>
</dbReference>
<reference evidence="11 12" key="1">
    <citation type="journal article" date="2013" name="BMC Genomics">
        <title>The miniature genome of a carnivorous plant Genlisea aurea contains a low number of genes and short non-coding sequences.</title>
        <authorList>
            <person name="Leushkin E.V."/>
            <person name="Sutormin R.A."/>
            <person name="Nabieva E.R."/>
            <person name="Penin A.A."/>
            <person name="Kondrashov A.S."/>
            <person name="Logacheva M.D."/>
        </authorList>
    </citation>
    <scope>NUCLEOTIDE SEQUENCE [LARGE SCALE GENOMIC DNA]</scope>
</reference>
<dbReference type="GO" id="GO:0003723">
    <property type="term" value="F:RNA binding"/>
    <property type="evidence" value="ECO:0007669"/>
    <property type="project" value="UniProtKB-KW"/>
</dbReference>
<name>S8CVS6_9LAMI</name>
<dbReference type="CDD" id="cd17917">
    <property type="entry name" value="DEXHc_RHA-like"/>
    <property type="match status" value="1"/>
</dbReference>
<dbReference type="GO" id="GO:0005634">
    <property type="term" value="C:nucleus"/>
    <property type="evidence" value="ECO:0007669"/>
    <property type="project" value="TreeGrafter"/>
</dbReference>
<evidence type="ECO:0000313" key="11">
    <source>
        <dbReference type="EMBL" id="EPS69066.1"/>
    </source>
</evidence>
<gene>
    <name evidence="11" type="ORF">M569_05701</name>
</gene>
<dbReference type="Gene3D" id="3.40.50.300">
    <property type="entry name" value="P-loop containing nucleotide triphosphate hydrolases"/>
    <property type="match status" value="1"/>
</dbReference>
<dbReference type="Pfam" id="PF00270">
    <property type="entry name" value="DEAD"/>
    <property type="match status" value="1"/>
</dbReference>
<evidence type="ECO:0000256" key="7">
    <source>
        <dbReference type="ARBA" id="ARBA00047984"/>
    </source>
</evidence>
<comment type="caution">
    <text evidence="11">The sequence shown here is derived from an EMBL/GenBank/DDBJ whole genome shotgun (WGS) entry which is preliminary data.</text>
</comment>
<feature type="domain" description="Helicase ATP-binding" evidence="10">
    <location>
        <begin position="225"/>
        <end position="392"/>
    </location>
</feature>
<comment type="catalytic activity">
    <reaction evidence="7">
        <text>ATP + H2O = ADP + phosphate + H(+)</text>
        <dbReference type="Rhea" id="RHEA:13065"/>
        <dbReference type="ChEBI" id="CHEBI:15377"/>
        <dbReference type="ChEBI" id="CHEBI:15378"/>
        <dbReference type="ChEBI" id="CHEBI:30616"/>
        <dbReference type="ChEBI" id="CHEBI:43474"/>
        <dbReference type="ChEBI" id="CHEBI:456216"/>
        <dbReference type="EC" id="3.6.4.13"/>
    </reaction>
</comment>
<dbReference type="AlphaFoldDB" id="S8CVS6"/>
<sequence length="443" mass="49703">HRGNFRGGSRAGGGRGGGRRGGRGGGEQRWWDPQWRAERLRQIASEKAAEIEVMDRNEWLGKLQEMKRGVEQELVIKRKFNRDDTQALSDMANQLGLYFQSYNKGGALVVSKLPLPDYRADLDERHGMMKKEITMSTDIEKRVGSFLSSSVGNSVSRPFSVSLASSSKTSEVGRATPISNTTVVSNLMDVELKQRQEKTRESESMKDLLAFRDKLPAFKQKSEFLKAVETNRVLVVSGETGCGKTTQLPQFILEEAISSLRGSSCSIICTQPRRISAISVAARVSAERGEKLGETVGYQIHLESKQSAETRLLFCTTGLLLRRLIVDPNLIGVSHLVVDEIHERGLNEDFLLIIMKDLLQRRSDIRLILMSATINAELFSQYFGDAPTIHIPGFTFPVKEVYLEDVLEKTQYRIGSRESDSGKSFRRGQRQEEAKDPLIKVFE</sequence>
<proteinExistence type="inferred from homology"/>
<dbReference type="InterPro" id="IPR011545">
    <property type="entry name" value="DEAD/DEAH_box_helicase_dom"/>
</dbReference>
<keyword evidence="3" id="KW-0378">Hydrolase</keyword>
<evidence type="ECO:0000256" key="6">
    <source>
        <dbReference type="ARBA" id="ARBA00022884"/>
    </source>
</evidence>
<evidence type="ECO:0000256" key="3">
    <source>
        <dbReference type="ARBA" id="ARBA00022801"/>
    </source>
</evidence>
<protein>
    <recommendedName>
        <fullName evidence="1">RNA helicase</fullName>
        <ecNumber evidence="1">3.6.4.13</ecNumber>
    </recommendedName>
</protein>
<keyword evidence="2" id="KW-0547">Nucleotide-binding</keyword>
<dbReference type="GO" id="GO:0005524">
    <property type="term" value="F:ATP binding"/>
    <property type="evidence" value="ECO:0007669"/>
    <property type="project" value="UniProtKB-KW"/>
</dbReference>
<dbReference type="InterPro" id="IPR027417">
    <property type="entry name" value="P-loop_NTPase"/>
</dbReference>
<evidence type="ECO:0000313" key="12">
    <source>
        <dbReference type="Proteomes" id="UP000015453"/>
    </source>
</evidence>
<dbReference type="PROSITE" id="PS51192">
    <property type="entry name" value="HELICASE_ATP_BIND_1"/>
    <property type="match status" value="1"/>
</dbReference>
<dbReference type="Proteomes" id="UP000015453">
    <property type="component" value="Unassembled WGS sequence"/>
</dbReference>